<feature type="repeat" description="PPR" evidence="2">
    <location>
        <begin position="532"/>
        <end position="566"/>
    </location>
</feature>
<protein>
    <recommendedName>
        <fullName evidence="5">Pentacotripeptide-repeat region of PRORP domain-containing protein</fullName>
    </recommendedName>
</protein>
<dbReference type="InterPro" id="IPR002885">
    <property type="entry name" value="PPR_rpt"/>
</dbReference>
<evidence type="ECO:0000313" key="4">
    <source>
        <dbReference type="Proteomes" id="UP000327013"/>
    </source>
</evidence>
<evidence type="ECO:0000256" key="1">
    <source>
        <dbReference type="ARBA" id="ARBA00022737"/>
    </source>
</evidence>
<organism evidence="3 4">
    <name type="scientific">Carpinus fangiana</name>
    <dbReference type="NCBI Taxonomy" id="176857"/>
    <lineage>
        <taxon>Eukaryota</taxon>
        <taxon>Viridiplantae</taxon>
        <taxon>Streptophyta</taxon>
        <taxon>Embryophyta</taxon>
        <taxon>Tracheophyta</taxon>
        <taxon>Spermatophyta</taxon>
        <taxon>Magnoliopsida</taxon>
        <taxon>eudicotyledons</taxon>
        <taxon>Gunneridae</taxon>
        <taxon>Pentapetalae</taxon>
        <taxon>rosids</taxon>
        <taxon>fabids</taxon>
        <taxon>Fagales</taxon>
        <taxon>Betulaceae</taxon>
        <taxon>Carpinus</taxon>
    </lineage>
</organism>
<dbReference type="NCBIfam" id="TIGR00756">
    <property type="entry name" value="PPR"/>
    <property type="match status" value="2"/>
</dbReference>
<name>A0A5N6QZL5_9ROSI</name>
<keyword evidence="4" id="KW-1185">Reference proteome</keyword>
<dbReference type="PANTHER" id="PTHR47003:SF3">
    <property type="entry name" value="SMALL RIBOSOMAL SUBUNIT PROTEIN MS81 (RPPR8)"/>
    <property type="match status" value="1"/>
</dbReference>
<dbReference type="PANTHER" id="PTHR47003">
    <property type="entry name" value="OS01G0970900 PROTEIN"/>
    <property type="match status" value="1"/>
</dbReference>
<dbReference type="Proteomes" id="UP000327013">
    <property type="component" value="Chromosome 3"/>
</dbReference>
<dbReference type="OrthoDB" id="777957at2759"/>
<keyword evidence="1" id="KW-0677">Repeat</keyword>
<gene>
    <name evidence="3" type="ORF">FH972_007997</name>
</gene>
<dbReference type="EMBL" id="CM017323">
    <property type="protein sequence ID" value="KAE8022172.1"/>
    <property type="molecule type" value="Genomic_DNA"/>
</dbReference>
<feature type="repeat" description="PPR" evidence="2">
    <location>
        <begin position="283"/>
        <end position="317"/>
    </location>
</feature>
<dbReference type="PROSITE" id="PS51375">
    <property type="entry name" value="PPR"/>
    <property type="match status" value="4"/>
</dbReference>
<dbReference type="InterPro" id="IPR011990">
    <property type="entry name" value="TPR-like_helical_dom_sf"/>
</dbReference>
<accession>A0A5N6QZL5</accession>
<evidence type="ECO:0000313" key="3">
    <source>
        <dbReference type="EMBL" id="KAE8022172.1"/>
    </source>
</evidence>
<evidence type="ECO:0000256" key="2">
    <source>
        <dbReference type="PROSITE-ProRule" id="PRU00708"/>
    </source>
</evidence>
<feature type="repeat" description="PPR" evidence="2">
    <location>
        <begin position="460"/>
        <end position="494"/>
    </location>
</feature>
<dbReference type="Pfam" id="PF01535">
    <property type="entry name" value="PPR"/>
    <property type="match status" value="3"/>
</dbReference>
<reference evidence="3 4" key="1">
    <citation type="submission" date="2019-06" db="EMBL/GenBank/DDBJ databases">
        <title>A chromosomal-level reference genome of Carpinus fangiana (Coryloideae, Betulaceae).</title>
        <authorList>
            <person name="Yang X."/>
            <person name="Wang Z."/>
            <person name="Zhang L."/>
            <person name="Hao G."/>
            <person name="Liu J."/>
            <person name="Yang Y."/>
        </authorList>
    </citation>
    <scope>NUCLEOTIDE SEQUENCE [LARGE SCALE GENOMIC DNA]</scope>
    <source>
        <strain evidence="3">Cfa_2016G</strain>
        <tissue evidence="3">Leaf</tissue>
    </source>
</reference>
<feature type="repeat" description="PPR" evidence="2">
    <location>
        <begin position="146"/>
        <end position="180"/>
    </location>
</feature>
<dbReference type="AlphaFoldDB" id="A0A5N6QZL5"/>
<evidence type="ECO:0008006" key="5">
    <source>
        <dbReference type="Google" id="ProtNLM"/>
    </source>
</evidence>
<dbReference type="GO" id="GO:0008380">
    <property type="term" value="P:RNA splicing"/>
    <property type="evidence" value="ECO:0007669"/>
    <property type="project" value="InterPro"/>
</dbReference>
<proteinExistence type="predicted"/>
<sequence>MRHQWRLLLLRPNHLLRSQLYISTHSSHFQVLSNPNLPPLHSLISLFHCTASQPILDSQFTNHVKPISRSFSSEPALEESDSDHLVIADIFAKSKDVDDIRKELELSNVVVSHEFVLKVLRKIESSPDVAKRFFDWVLESDSERLSSKSYNLMLEILGVNGFVKEFWDLVEGMKKKGYGISKGVQNLVLEKFEKDGLDSDVEKLKCAYASGSIDNSAEKVCSRVCKIIRNEVWGDDVERRLQELGVTYSSDIVKMVLENVGVEPARVFIFFRWVDESGLFKHDEWTYNAMARVLGREDCIDRFWKVVDEMRNNGYEMEEGTFVMVLGRFCKRRMIKDAVDLYEFAMAGANKPSVNCCTFLLRKVAAGKQLDMQLFSRVVRIFTESGNVLTNSVLDAVLKSLTSVGRFEECNKVLKAMEEVGFVIGGHLQSKTVFKLSSTGKKEEASELMENLEKCGSNVDHKTWVSLIEGHCIAGDHDKASDYFQKMVEKEGVSSAGHAFHILVNAYCLKNRAIHACVLLVDLVKEKQLQPWHTTYKELISKLLVQGGFKDALNLLDLMKDQGLPPYVDPFIKFVSKSGTADDAIIFLKEMTSKRFPATSVVLRMFEAFFKAGRHVEAQNFLSKCPSYIRNHADVLNLFCSNESRKDASMANVAA</sequence>
<dbReference type="Gene3D" id="1.25.40.10">
    <property type="entry name" value="Tetratricopeptide repeat domain"/>
    <property type="match status" value="2"/>
</dbReference>
<dbReference type="InterPro" id="IPR044578">
    <property type="entry name" value="BIR6-like"/>
</dbReference>